<sequence length="183" mass="20481">MLLLLLSIIPPSQERGPPLRLPCNLTVNMGDELCDNNATTMRYHFDKETMTCLPFKYTGCGGNANNFPDSFTCTRHCIPMDYHNCPANAPPMKREDGTYGCNDRVKCPKGSTCMKGFVIGLCCDNKEYEKYLNNAKPDCGHKKIVKDTSVEYSTPLFGKTCGHQFCPEKAECHQGAFYAYCCL</sequence>
<evidence type="ECO:0000313" key="3">
    <source>
        <dbReference type="Proteomes" id="UP000053766"/>
    </source>
</evidence>
<keyword evidence="3" id="KW-1185">Reference proteome</keyword>
<dbReference type="AlphaFoldDB" id="A0A0D8Y0A2"/>
<evidence type="ECO:0000313" key="2">
    <source>
        <dbReference type="EMBL" id="KJH50140.1"/>
    </source>
</evidence>
<dbReference type="SMART" id="SM00131">
    <property type="entry name" value="KU"/>
    <property type="match status" value="1"/>
</dbReference>
<dbReference type="EMBL" id="KN716214">
    <property type="protein sequence ID" value="KJH50140.1"/>
    <property type="molecule type" value="Genomic_DNA"/>
</dbReference>
<dbReference type="InterPro" id="IPR052861">
    <property type="entry name" value="BPTI/Kunitz_domain"/>
</dbReference>
<dbReference type="STRING" id="29172.A0A0D8Y0A2"/>
<organism evidence="2 3">
    <name type="scientific">Dictyocaulus viviparus</name>
    <name type="common">Bovine lungworm</name>
    <dbReference type="NCBI Taxonomy" id="29172"/>
    <lineage>
        <taxon>Eukaryota</taxon>
        <taxon>Metazoa</taxon>
        <taxon>Ecdysozoa</taxon>
        <taxon>Nematoda</taxon>
        <taxon>Chromadorea</taxon>
        <taxon>Rhabditida</taxon>
        <taxon>Rhabditina</taxon>
        <taxon>Rhabditomorpha</taxon>
        <taxon>Strongyloidea</taxon>
        <taxon>Metastrongylidae</taxon>
        <taxon>Dictyocaulus</taxon>
    </lineage>
</organism>
<dbReference type="PANTHER" id="PTHR47248">
    <property type="entry name" value="PROTEIN CBG06772"/>
    <property type="match status" value="1"/>
</dbReference>
<dbReference type="GO" id="GO:0004867">
    <property type="term" value="F:serine-type endopeptidase inhibitor activity"/>
    <property type="evidence" value="ECO:0007669"/>
    <property type="project" value="InterPro"/>
</dbReference>
<protein>
    <submittedName>
        <fullName evidence="2">Kunitz/Bovine pancreatic trypsin inhibitor domain protein</fullName>
    </submittedName>
</protein>
<dbReference type="Gene3D" id="4.10.410.10">
    <property type="entry name" value="Pancreatic trypsin inhibitor Kunitz domain"/>
    <property type="match status" value="1"/>
</dbReference>
<dbReference type="InterPro" id="IPR020901">
    <property type="entry name" value="Prtase_inh_Kunz-CS"/>
</dbReference>
<dbReference type="Proteomes" id="UP000053766">
    <property type="component" value="Unassembled WGS sequence"/>
</dbReference>
<gene>
    <name evidence="2" type="ORF">DICVIV_03703</name>
</gene>
<proteinExistence type="predicted"/>
<dbReference type="PROSITE" id="PS50279">
    <property type="entry name" value="BPTI_KUNITZ_2"/>
    <property type="match status" value="1"/>
</dbReference>
<dbReference type="OrthoDB" id="4473401at2759"/>
<dbReference type="PROSITE" id="PS00280">
    <property type="entry name" value="BPTI_KUNITZ_1"/>
    <property type="match status" value="1"/>
</dbReference>
<dbReference type="Pfam" id="PF00014">
    <property type="entry name" value="Kunitz_BPTI"/>
    <property type="match status" value="1"/>
</dbReference>
<evidence type="ECO:0000259" key="1">
    <source>
        <dbReference type="PROSITE" id="PS50279"/>
    </source>
</evidence>
<dbReference type="InterPro" id="IPR036880">
    <property type="entry name" value="Kunitz_BPTI_sf"/>
</dbReference>
<accession>A0A0D8Y0A2</accession>
<reference evidence="2 3" key="1">
    <citation type="submission" date="2013-11" db="EMBL/GenBank/DDBJ databases">
        <title>Draft genome of the bovine lungworm Dictyocaulus viviparus.</title>
        <authorList>
            <person name="Mitreva M."/>
        </authorList>
    </citation>
    <scope>NUCLEOTIDE SEQUENCE [LARGE SCALE GENOMIC DNA]</scope>
    <source>
        <strain evidence="2 3">HannoverDv2000</strain>
    </source>
</reference>
<reference evidence="3" key="2">
    <citation type="journal article" date="2016" name="Sci. Rep.">
        <title>Dictyocaulus viviparus genome, variome and transcriptome elucidate lungworm biology and support future intervention.</title>
        <authorList>
            <person name="McNulty S.N."/>
            <person name="Strube C."/>
            <person name="Rosa B.A."/>
            <person name="Martin J.C."/>
            <person name="Tyagi R."/>
            <person name="Choi Y.J."/>
            <person name="Wang Q."/>
            <person name="Hallsworth Pepin K."/>
            <person name="Zhang X."/>
            <person name="Ozersky P."/>
            <person name="Wilson R.K."/>
            <person name="Sternberg P.W."/>
            <person name="Gasser R.B."/>
            <person name="Mitreva M."/>
        </authorList>
    </citation>
    <scope>NUCLEOTIDE SEQUENCE [LARGE SCALE GENOMIC DNA]</scope>
    <source>
        <strain evidence="3">HannoverDv2000</strain>
    </source>
</reference>
<dbReference type="SUPFAM" id="SSF57362">
    <property type="entry name" value="BPTI-like"/>
    <property type="match status" value="1"/>
</dbReference>
<dbReference type="PANTHER" id="PTHR47248:SF7">
    <property type="entry name" value="BPTI_KUNITZ INHIBITOR DOMAIN-CONTAINING PROTEIN"/>
    <property type="match status" value="1"/>
</dbReference>
<dbReference type="InterPro" id="IPR002223">
    <property type="entry name" value="Kunitz_BPTI"/>
</dbReference>
<name>A0A0D8Y0A2_DICVI</name>
<dbReference type="CDD" id="cd00109">
    <property type="entry name" value="Kunitz-type"/>
    <property type="match status" value="1"/>
</dbReference>
<feature type="domain" description="BPTI/Kunitz inhibitor" evidence="1">
    <location>
        <begin position="23"/>
        <end position="77"/>
    </location>
</feature>